<dbReference type="Gene3D" id="3.40.50.720">
    <property type="entry name" value="NAD(P)-binding Rossmann-like Domain"/>
    <property type="match status" value="1"/>
</dbReference>
<dbReference type="GO" id="GO:0008764">
    <property type="term" value="F:UDP-N-acetylmuramoylalanine-D-glutamate ligase activity"/>
    <property type="evidence" value="ECO:0007669"/>
    <property type="project" value="UniProtKB-UniRule"/>
</dbReference>
<dbReference type="EMBL" id="CP024847">
    <property type="protein sequence ID" value="AUR51151.1"/>
    <property type="molecule type" value="Genomic_DNA"/>
</dbReference>
<evidence type="ECO:0000259" key="9">
    <source>
        <dbReference type="Pfam" id="PF02875"/>
    </source>
</evidence>
<keyword evidence="12" id="KW-1185">Reference proteome</keyword>
<comment type="similarity">
    <text evidence="7">Belongs to the MurCDEF family.</text>
</comment>
<dbReference type="EC" id="6.3.2.9" evidence="7 8"/>
<dbReference type="Gene3D" id="3.90.190.20">
    <property type="entry name" value="Mur ligase, C-terminal domain"/>
    <property type="match status" value="1"/>
</dbReference>
<keyword evidence="3 7" id="KW-0963">Cytoplasm</keyword>
<dbReference type="RefSeq" id="WP_102950451.1">
    <property type="nucleotide sequence ID" value="NZ_CP024847.1"/>
</dbReference>
<comment type="subcellular location">
    <subcellularLocation>
        <location evidence="1 7 8">Cytoplasm</location>
    </subcellularLocation>
</comment>
<feature type="binding site" evidence="7">
    <location>
        <begin position="115"/>
        <end position="121"/>
    </location>
    <ligand>
        <name>ATP</name>
        <dbReference type="ChEBI" id="CHEBI:30616"/>
    </ligand>
</feature>
<keyword evidence="7 8" id="KW-0573">Peptidoglycan synthesis</keyword>
<evidence type="ECO:0000256" key="8">
    <source>
        <dbReference type="RuleBase" id="RU003664"/>
    </source>
</evidence>
<evidence type="ECO:0000313" key="12">
    <source>
        <dbReference type="Proteomes" id="UP000236655"/>
    </source>
</evidence>
<dbReference type="SUPFAM" id="SSF53244">
    <property type="entry name" value="MurD-like peptide ligases, peptide-binding domain"/>
    <property type="match status" value="1"/>
</dbReference>
<proteinExistence type="inferred from homology"/>
<comment type="pathway">
    <text evidence="2 7 8">Cell wall biogenesis; peptidoglycan biosynthesis.</text>
</comment>
<gene>
    <name evidence="7 11" type="primary">murD</name>
    <name evidence="11" type="ORF">CUN60_02145</name>
</gene>
<feature type="domain" description="Mur ligase central" evidence="10">
    <location>
        <begin position="113"/>
        <end position="287"/>
    </location>
</feature>
<dbReference type="SUPFAM" id="SSF53623">
    <property type="entry name" value="MurD-like peptide ligases, catalytic domain"/>
    <property type="match status" value="1"/>
</dbReference>
<dbReference type="InterPro" id="IPR036615">
    <property type="entry name" value="Mur_ligase_C_dom_sf"/>
</dbReference>
<comment type="catalytic activity">
    <reaction evidence="7 8">
        <text>UDP-N-acetyl-alpha-D-muramoyl-L-alanine + D-glutamate + ATP = UDP-N-acetyl-alpha-D-muramoyl-L-alanyl-D-glutamate + ADP + phosphate + H(+)</text>
        <dbReference type="Rhea" id="RHEA:16429"/>
        <dbReference type="ChEBI" id="CHEBI:15378"/>
        <dbReference type="ChEBI" id="CHEBI:29986"/>
        <dbReference type="ChEBI" id="CHEBI:30616"/>
        <dbReference type="ChEBI" id="CHEBI:43474"/>
        <dbReference type="ChEBI" id="CHEBI:83898"/>
        <dbReference type="ChEBI" id="CHEBI:83900"/>
        <dbReference type="ChEBI" id="CHEBI:456216"/>
        <dbReference type="EC" id="6.3.2.9"/>
    </reaction>
</comment>
<dbReference type="GO" id="GO:0009252">
    <property type="term" value="P:peptidoglycan biosynthetic process"/>
    <property type="evidence" value="ECO:0007669"/>
    <property type="project" value="UniProtKB-UniRule"/>
</dbReference>
<dbReference type="Pfam" id="PF08245">
    <property type="entry name" value="Mur_ligase_M"/>
    <property type="match status" value="1"/>
</dbReference>
<accession>A0A2I7N3Z4</accession>
<comment type="function">
    <text evidence="7 8">Cell wall formation. Catalyzes the addition of glutamate to the nucleotide precursor UDP-N-acetylmuramoyl-L-alanine (UMA).</text>
</comment>
<dbReference type="GO" id="GO:0005737">
    <property type="term" value="C:cytoplasm"/>
    <property type="evidence" value="ECO:0007669"/>
    <property type="project" value="UniProtKB-SubCell"/>
</dbReference>
<dbReference type="InterPro" id="IPR004101">
    <property type="entry name" value="Mur_ligase_C"/>
</dbReference>
<evidence type="ECO:0000259" key="10">
    <source>
        <dbReference type="Pfam" id="PF08245"/>
    </source>
</evidence>
<name>A0A2I7N3Z4_9NEIS</name>
<keyword evidence="7 8" id="KW-0961">Cell wall biogenesis/degradation</keyword>
<feature type="domain" description="Mur ligase C-terminal" evidence="9">
    <location>
        <begin position="310"/>
        <end position="422"/>
    </location>
</feature>
<dbReference type="GO" id="GO:0008360">
    <property type="term" value="P:regulation of cell shape"/>
    <property type="evidence" value="ECO:0007669"/>
    <property type="project" value="UniProtKB-KW"/>
</dbReference>
<evidence type="ECO:0000256" key="1">
    <source>
        <dbReference type="ARBA" id="ARBA00004496"/>
    </source>
</evidence>
<dbReference type="Pfam" id="PF21799">
    <property type="entry name" value="MurD-like_N"/>
    <property type="match status" value="1"/>
</dbReference>
<dbReference type="KEGG" id="nba:CUN60_02145"/>
<sequence>MRKIDFSQETFVIIGAGETGRSIYRYLSHRKSNIINVLDTRDTPPEFIDNVAVVGGKLDYKNLEAATVVVVSPGVSIYEPAIQEALANNKQVVGDIELFAQEISAWDSKVIGITGSNGKTTVTSLTGFLASELGVNTLVAGNIGTPVLDALISIEASNTYPELIVLELSSFQLETTHSLMLDSATVLNISEDHLDRYRDLLEYAYAKANIFNNCKVQILNLDDPLVMSMSRSHLPQTFFGSENAEYSLIQNTEGLFLAVNNIPVLNTEKLQLVGRHNYQNSLASLALLVACGYQLADLLEPLTKFAGLEHRMQKIAEAKNVIYIEDSKGTNVGAVIAGVSGIDRPVHLILGGDGKGQDFTPLRTMVKNKCKSVALIGQDANKIAEVLDGVPSVAKYSTLEDAIAACHKNAVAGDAVILSPACASWDMFTNYKHRAQVFSDTVNALIQKNP</sequence>
<dbReference type="Proteomes" id="UP000236655">
    <property type="component" value="Chromosome"/>
</dbReference>
<evidence type="ECO:0000256" key="5">
    <source>
        <dbReference type="ARBA" id="ARBA00022741"/>
    </source>
</evidence>
<dbReference type="SUPFAM" id="SSF51984">
    <property type="entry name" value="MurCD N-terminal domain"/>
    <property type="match status" value="1"/>
</dbReference>
<dbReference type="Gene3D" id="3.40.1190.10">
    <property type="entry name" value="Mur-like, catalytic domain"/>
    <property type="match status" value="1"/>
</dbReference>
<evidence type="ECO:0000256" key="4">
    <source>
        <dbReference type="ARBA" id="ARBA00022598"/>
    </source>
</evidence>
<keyword evidence="6 7" id="KW-0067">ATP-binding</keyword>
<keyword evidence="7 8" id="KW-0131">Cell cycle</keyword>
<reference evidence="12" key="1">
    <citation type="submission" date="2017-11" db="EMBL/GenBank/DDBJ databases">
        <authorList>
            <person name="Chan K.G."/>
            <person name="Lee L.S."/>
        </authorList>
    </citation>
    <scope>NUCLEOTIDE SEQUENCE [LARGE SCALE GENOMIC DNA]</scope>
    <source>
        <strain evidence="12">DSM 100970</strain>
    </source>
</reference>
<dbReference type="OrthoDB" id="9809796at2"/>
<dbReference type="UniPathway" id="UPA00219"/>
<dbReference type="GO" id="GO:0005524">
    <property type="term" value="F:ATP binding"/>
    <property type="evidence" value="ECO:0007669"/>
    <property type="project" value="UniProtKB-UniRule"/>
</dbReference>
<dbReference type="Pfam" id="PF02875">
    <property type="entry name" value="Mur_ligase_C"/>
    <property type="match status" value="1"/>
</dbReference>
<evidence type="ECO:0000256" key="7">
    <source>
        <dbReference type="HAMAP-Rule" id="MF_00639"/>
    </source>
</evidence>
<dbReference type="GO" id="GO:0071555">
    <property type="term" value="P:cell wall organization"/>
    <property type="evidence" value="ECO:0007669"/>
    <property type="project" value="UniProtKB-KW"/>
</dbReference>
<keyword evidence="5 7" id="KW-0547">Nucleotide-binding</keyword>
<evidence type="ECO:0000313" key="11">
    <source>
        <dbReference type="EMBL" id="AUR51151.1"/>
    </source>
</evidence>
<dbReference type="PANTHER" id="PTHR43692:SF1">
    <property type="entry name" value="UDP-N-ACETYLMURAMOYLALANINE--D-GLUTAMATE LIGASE"/>
    <property type="match status" value="1"/>
</dbReference>
<keyword evidence="7 8" id="KW-0132">Cell division</keyword>
<keyword evidence="7 8" id="KW-0133">Cell shape</keyword>
<keyword evidence="4 7" id="KW-0436">Ligase</keyword>
<dbReference type="InterPro" id="IPR005762">
    <property type="entry name" value="MurD"/>
</dbReference>
<dbReference type="PANTHER" id="PTHR43692">
    <property type="entry name" value="UDP-N-ACETYLMURAMOYLALANINE--D-GLUTAMATE LIGASE"/>
    <property type="match status" value="1"/>
</dbReference>
<organism evidence="11 12">
    <name type="scientific">Aquella oligotrophica</name>
    <dbReference type="NCBI Taxonomy" id="2067065"/>
    <lineage>
        <taxon>Bacteria</taxon>
        <taxon>Pseudomonadati</taxon>
        <taxon>Pseudomonadota</taxon>
        <taxon>Betaproteobacteria</taxon>
        <taxon>Neisseriales</taxon>
        <taxon>Neisseriaceae</taxon>
        <taxon>Aquella</taxon>
    </lineage>
</organism>
<evidence type="ECO:0000256" key="6">
    <source>
        <dbReference type="ARBA" id="ARBA00022840"/>
    </source>
</evidence>
<protein>
    <recommendedName>
        <fullName evidence="7 8">UDP-N-acetylmuramoylalanine--D-glutamate ligase</fullName>
        <ecNumber evidence="7 8">6.3.2.9</ecNumber>
    </recommendedName>
    <alternativeName>
        <fullName evidence="7">D-glutamic acid-adding enzyme</fullName>
    </alternativeName>
    <alternativeName>
        <fullName evidence="7">UDP-N-acetylmuramoyl-L-alanyl-D-glutamate synthetase</fullName>
    </alternativeName>
</protein>
<dbReference type="AlphaFoldDB" id="A0A2I7N3Z4"/>
<evidence type="ECO:0000256" key="2">
    <source>
        <dbReference type="ARBA" id="ARBA00004752"/>
    </source>
</evidence>
<dbReference type="NCBIfam" id="TIGR01087">
    <property type="entry name" value="murD"/>
    <property type="match status" value="1"/>
</dbReference>
<dbReference type="InterPro" id="IPR036565">
    <property type="entry name" value="Mur-like_cat_sf"/>
</dbReference>
<dbReference type="HAMAP" id="MF_00639">
    <property type="entry name" value="MurD"/>
    <property type="match status" value="1"/>
</dbReference>
<dbReference type="InterPro" id="IPR013221">
    <property type="entry name" value="Mur_ligase_cen"/>
</dbReference>
<dbReference type="GO" id="GO:0051301">
    <property type="term" value="P:cell division"/>
    <property type="evidence" value="ECO:0007669"/>
    <property type="project" value="UniProtKB-KW"/>
</dbReference>
<evidence type="ECO:0000256" key="3">
    <source>
        <dbReference type="ARBA" id="ARBA00022490"/>
    </source>
</evidence>